<comment type="caution">
    <text evidence="3">The sequence shown here is derived from an EMBL/GenBank/DDBJ whole genome shotgun (WGS) entry which is preliminary data.</text>
</comment>
<feature type="signal peptide" evidence="2">
    <location>
        <begin position="1"/>
        <end position="24"/>
    </location>
</feature>
<name>A0A1Y2PF35_9FLAO</name>
<gene>
    <name evidence="3" type="ORF">WH52_00060</name>
</gene>
<protein>
    <submittedName>
        <fullName evidence="3">Uncharacterized protein</fullName>
    </submittedName>
</protein>
<dbReference type="EMBL" id="LAPZ01000001">
    <property type="protein sequence ID" value="OSY89092.1"/>
    <property type="molecule type" value="Genomic_DNA"/>
</dbReference>
<evidence type="ECO:0000256" key="2">
    <source>
        <dbReference type="SAM" id="SignalP"/>
    </source>
</evidence>
<evidence type="ECO:0000313" key="3">
    <source>
        <dbReference type="EMBL" id="OSY89092.1"/>
    </source>
</evidence>
<reference evidence="3 4" key="1">
    <citation type="submission" date="2015-03" db="EMBL/GenBank/DDBJ databases">
        <title>Genome sequence of Tenacibaculum sp. S2-2, isolated from intestinal microbiota of sea cucumber, Apostichopus japonicas.</title>
        <authorList>
            <person name="Shao Z."/>
            <person name="Wang L."/>
            <person name="Li X."/>
        </authorList>
    </citation>
    <scope>NUCLEOTIDE SEQUENCE [LARGE SCALE GENOMIC DNA]</scope>
    <source>
        <strain evidence="3 4">S2-2</strain>
    </source>
</reference>
<keyword evidence="4" id="KW-1185">Reference proteome</keyword>
<feature type="region of interest" description="Disordered" evidence="1">
    <location>
        <begin position="47"/>
        <end position="67"/>
    </location>
</feature>
<dbReference type="RefSeq" id="WP_086028885.1">
    <property type="nucleotide sequence ID" value="NZ_LAPZ01000001.1"/>
</dbReference>
<sequence>MNLLKKISLVVFTLVSLTFYNCSGCDNENPTVKVTNSGTEEVSIQVKTSGGNTENLNNVAPGNSSAPRSFAPGEITYTIVLKDKTELVEKVTVGYCADYTVTIDKDNKITTSSVERD</sequence>
<dbReference type="STRING" id="1635173.WH52_00060"/>
<dbReference type="OrthoDB" id="883474at2"/>
<organism evidence="3 4">
    <name type="scientific">Tenacibaculum holothuriorum</name>
    <dbReference type="NCBI Taxonomy" id="1635173"/>
    <lineage>
        <taxon>Bacteria</taxon>
        <taxon>Pseudomonadati</taxon>
        <taxon>Bacteroidota</taxon>
        <taxon>Flavobacteriia</taxon>
        <taxon>Flavobacteriales</taxon>
        <taxon>Flavobacteriaceae</taxon>
        <taxon>Tenacibaculum</taxon>
    </lineage>
</organism>
<dbReference type="InParanoid" id="A0A1Y2PF35"/>
<evidence type="ECO:0000256" key="1">
    <source>
        <dbReference type="SAM" id="MobiDB-lite"/>
    </source>
</evidence>
<keyword evidence="2" id="KW-0732">Signal</keyword>
<dbReference type="Proteomes" id="UP000194221">
    <property type="component" value="Unassembled WGS sequence"/>
</dbReference>
<accession>A0A1Y2PF35</accession>
<dbReference type="AlphaFoldDB" id="A0A1Y2PF35"/>
<feature type="chain" id="PRO_5012192448" evidence="2">
    <location>
        <begin position="25"/>
        <end position="117"/>
    </location>
</feature>
<evidence type="ECO:0000313" key="4">
    <source>
        <dbReference type="Proteomes" id="UP000194221"/>
    </source>
</evidence>
<proteinExistence type="predicted"/>